<gene>
    <name evidence="7" type="ORF">DEO72_LG10g3054</name>
</gene>
<dbReference type="SUPFAM" id="SSF52833">
    <property type="entry name" value="Thioredoxin-like"/>
    <property type="match status" value="1"/>
</dbReference>
<dbReference type="InterPro" id="IPR010987">
    <property type="entry name" value="Glutathione-S-Trfase_C-like"/>
</dbReference>
<proteinExistence type="inferred from homology"/>
<dbReference type="PANTHER" id="PTHR11260:SF712">
    <property type="entry name" value="GLUTATHIONE TRANSFERASE"/>
    <property type="match status" value="1"/>
</dbReference>
<dbReference type="Gene3D" id="1.20.1050.10">
    <property type="match status" value="1"/>
</dbReference>
<dbReference type="EMBL" id="CP039354">
    <property type="protein sequence ID" value="QCE11817.1"/>
    <property type="molecule type" value="Genomic_DNA"/>
</dbReference>
<dbReference type="CDD" id="cd03185">
    <property type="entry name" value="GST_C_Tau"/>
    <property type="match status" value="1"/>
</dbReference>
<evidence type="ECO:0000256" key="4">
    <source>
        <dbReference type="RuleBase" id="RU003494"/>
    </source>
</evidence>
<reference evidence="7 8" key="1">
    <citation type="submission" date="2019-04" db="EMBL/GenBank/DDBJ databases">
        <title>An improved genome assembly and genetic linkage map for asparagus bean, Vigna unguiculata ssp. sesquipedialis.</title>
        <authorList>
            <person name="Xia Q."/>
            <person name="Zhang R."/>
            <person name="Dong Y."/>
        </authorList>
    </citation>
    <scope>NUCLEOTIDE SEQUENCE [LARGE SCALE GENOMIC DNA]</scope>
    <source>
        <tissue evidence="7">Leaf</tissue>
    </source>
</reference>
<dbReference type="Gramene" id="Vigun05g111700.1.v1.2">
    <property type="protein sequence ID" value="Vigun05g111700.1.v1.2"/>
    <property type="gene ID" value="Vigun05g111700.v1.2"/>
</dbReference>
<dbReference type="InterPro" id="IPR036249">
    <property type="entry name" value="Thioredoxin-like_sf"/>
</dbReference>
<comment type="catalytic activity">
    <reaction evidence="3">
        <text>RX + glutathione = an S-substituted glutathione + a halide anion + H(+)</text>
        <dbReference type="Rhea" id="RHEA:16437"/>
        <dbReference type="ChEBI" id="CHEBI:15378"/>
        <dbReference type="ChEBI" id="CHEBI:16042"/>
        <dbReference type="ChEBI" id="CHEBI:17792"/>
        <dbReference type="ChEBI" id="CHEBI:57925"/>
        <dbReference type="ChEBI" id="CHEBI:90779"/>
        <dbReference type="EC" id="2.5.1.18"/>
    </reaction>
</comment>
<dbReference type="GO" id="GO:0005737">
    <property type="term" value="C:cytoplasm"/>
    <property type="evidence" value="ECO:0007669"/>
    <property type="project" value="TreeGrafter"/>
</dbReference>
<dbReference type="GO" id="GO:0004364">
    <property type="term" value="F:glutathione transferase activity"/>
    <property type="evidence" value="ECO:0007669"/>
    <property type="project" value="UniProtKB-EC"/>
</dbReference>
<evidence type="ECO:0000313" key="7">
    <source>
        <dbReference type="EMBL" id="QCE11817.1"/>
    </source>
</evidence>
<dbReference type="InterPro" id="IPR045074">
    <property type="entry name" value="GST_C_Tau"/>
</dbReference>
<dbReference type="SUPFAM" id="SSF47616">
    <property type="entry name" value="GST C-terminal domain-like"/>
    <property type="match status" value="1"/>
</dbReference>
<dbReference type="PROSITE" id="PS50404">
    <property type="entry name" value="GST_NTER"/>
    <property type="match status" value="1"/>
</dbReference>
<dbReference type="Gene3D" id="3.40.30.10">
    <property type="entry name" value="Glutaredoxin"/>
    <property type="match status" value="1"/>
</dbReference>
<dbReference type="InterPro" id="IPR004046">
    <property type="entry name" value="GST_C"/>
</dbReference>
<dbReference type="SFLD" id="SFLDG00358">
    <property type="entry name" value="Main_(cytGST)"/>
    <property type="match status" value="1"/>
</dbReference>
<dbReference type="InterPro" id="IPR036282">
    <property type="entry name" value="Glutathione-S-Trfase_C_sf"/>
</dbReference>
<dbReference type="OrthoDB" id="4951845at2759"/>
<dbReference type="CDD" id="cd03058">
    <property type="entry name" value="GST_N_Tau"/>
    <property type="match status" value="1"/>
</dbReference>
<feature type="domain" description="GST N-terminal" evidence="5">
    <location>
        <begin position="6"/>
        <end position="85"/>
    </location>
</feature>
<sequence>MGSSEEEVTLLGVIGSPFVCRVEIALKLKGVEYKYVEENLSNKSEELLKYNPVHKKVPIFVHNGKSIGESLVIVEYIDDTWKNNPILPSDSYQRALARFWSKFIDDKVVRSSWKSVFTVDEKWRLKNVAEAYESLQFLENEIKEKKFFGGEKLGLVDISAVYVAYWIPLIQEIGGMELLTTQKFPNLYRWSQEFVNHPIVKECLPPRDPVIAIFKGRYGGRFVSK</sequence>
<feature type="domain" description="GST C-terminal" evidence="6">
    <location>
        <begin position="90"/>
        <end position="222"/>
    </location>
</feature>
<keyword evidence="2 7" id="KW-0808">Transferase</keyword>
<keyword evidence="8" id="KW-1185">Reference proteome</keyword>
<evidence type="ECO:0000256" key="2">
    <source>
        <dbReference type="ARBA" id="ARBA00022679"/>
    </source>
</evidence>
<organism evidence="7 8">
    <name type="scientific">Vigna unguiculata</name>
    <name type="common">Cowpea</name>
    <dbReference type="NCBI Taxonomy" id="3917"/>
    <lineage>
        <taxon>Eukaryota</taxon>
        <taxon>Viridiplantae</taxon>
        <taxon>Streptophyta</taxon>
        <taxon>Embryophyta</taxon>
        <taxon>Tracheophyta</taxon>
        <taxon>Spermatophyta</taxon>
        <taxon>Magnoliopsida</taxon>
        <taxon>eudicotyledons</taxon>
        <taxon>Gunneridae</taxon>
        <taxon>Pentapetalae</taxon>
        <taxon>rosids</taxon>
        <taxon>fabids</taxon>
        <taxon>Fabales</taxon>
        <taxon>Fabaceae</taxon>
        <taxon>Papilionoideae</taxon>
        <taxon>50 kb inversion clade</taxon>
        <taxon>NPAAA clade</taxon>
        <taxon>indigoferoid/millettioid clade</taxon>
        <taxon>Phaseoleae</taxon>
        <taxon>Vigna</taxon>
    </lineage>
</organism>
<dbReference type="AlphaFoldDB" id="A0A4D6NIS1"/>
<dbReference type="SFLD" id="SFLDS00019">
    <property type="entry name" value="Glutathione_Transferase_(cytos"/>
    <property type="match status" value="1"/>
</dbReference>
<evidence type="ECO:0000313" key="8">
    <source>
        <dbReference type="Proteomes" id="UP000501690"/>
    </source>
</evidence>
<dbReference type="FunFam" id="1.20.1050.10:FF:000012">
    <property type="entry name" value="Tau class glutathione S-transferase"/>
    <property type="match status" value="1"/>
</dbReference>
<dbReference type="Pfam" id="PF00043">
    <property type="entry name" value="GST_C"/>
    <property type="match status" value="1"/>
</dbReference>
<dbReference type="PROSITE" id="PS50405">
    <property type="entry name" value="GST_CTER"/>
    <property type="match status" value="1"/>
</dbReference>
<dbReference type="Pfam" id="PF02798">
    <property type="entry name" value="GST_N"/>
    <property type="match status" value="1"/>
</dbReference>
<dbReference type="PANTHER" id="PTHR11260">
    <property type="entry name" value="GLUTATHIONE S-TRANSFERASE, GST, SUPERFAMILY, GST DOMAIN CONTAINING"/>
    <property type="match status" value="1"/>
</dbReference>
<protein>
    <recommendedName>
        <fullName evidence="1">glutathione transferase</fullName>
        <ecNumber evidence="1">2.5.1.18</ecNumber>
    </recommendedName>
</protein>
<dbReference type="GO" id="GO:0006749">
    <property type="term" value="P:glutathione metabolic process"/>
    <property type="evidence" value="ECO:0007669"/>
    <property type="project" value="InterPro"/>
</dbReference>
<evidence type="ECO:0000259" key="6">
    <source>
        <dbReference type="PROSITE" id="PS50405"/>
    </source>
</evidence>
<dbReference type="InterPro" id="IPR045073">
    <property type="entry name" value="Omega/Tau-like"/>
</dbReference>
<evidence type="ECO:0000256" key="3">
    <source>
        <dbReference type="ARBA" id="ARBA00047960"/>
    </source>
</evidence>
<dbReference type="FunFam" id="3.40.30.10:FF:000014">
    <property type="entry name" value="Tau class glutathione S-transferase"/>
    <property type="match status" value="1"/>
</dbReference>
<dbReference type="InterPro" id="IPR004045">
    <property type="entry name" value="Glutathione_S-Trfase_N"/>
</dbReference>
<dbReference type="EC" id="2.5.1.18" evidence="1"/>
<comment type="similarity">
    <text evidence="4">Belongs to the GST superfamily.</text>
</comment>
<evidence type="ECO:0000259" key="5">
    <source>
        <dbReference type="PROSITE" id="PS50404"/>
    </source>
</evidence>
<dbReference type="InterPro" id="IPR040079">
    <property type="entry name" value="Glutathione_S-Trfase"/>
</dbReference>
<accession>A0A4D6NIS1</accession>
<dbReference type="SFLD" id="SFLDG01152">
    <property type="entry name" value="Main.3:_Omega-_and_Tau-like"/>
    <property type="match status" value="1"/>
</dbReference>
<name>A0A4D6NIS1_VIGUN</name>
<evidence type="ECO:0000256" key="1">
    <source>
        <dbReference type="ARBA" id="ARBA00012452"/>
    </source>
</evidence>
<dbReference type="Proteomes" id="UP000501690">
    <property type="component" value="Linkage Group LG10"/>
</dbReference>